<dbReference type="PANTHER" id="PTHR47307:SF1">
    <property type="entry name" value="GLUTATHIONE-REGULATED POTASSIUM-EFFLUX SYSTEM ANCILLARY PROTEIN KEFG"/>
    <property type="match status" value="1"/>
</dbReference>
<dbReference type="InterPro" id="IPR046980">
    <property type="entry name" value="KefG/KefF"/>
</dbReference>
<name>A0A7W8FH70_9BACT</name>
<dbReference type="Gene3D" id="3.40.50.360">
    <property type="match status" value="1"/>
</dbReference>
<accession>A0A7W8FH70</accession>
<protein>
    <submittedName>
        <fullName evidence="3">Putative NADPH-quinone reductase</fullName>
    </submittedName>
</protein>
<dbReference type="Pfam" id="PF02525">
    <property type="entry name" value="Flavodoxin_2"/>
    <property type="match status" value="1"/>
</dbReference>
<dbReference type="GO" id="GO:0003955">
    <property type="term" value="F:NAD(P)H dehydrogenase (quinone) activity"/>
    <property type="evidence" value="ECO:0007669"/>
    <property type="project" value="TreeGrafter"/>
</dbReference>
<dbReference type="GO" id="GO:0009055">
    <property type="term" value="F:electron transfer activity"/>
    <property type="evidence" value="ECO:0007669"/>
    <property type="project" value="TreeGrafter"/>
</dbReference>
<dbReference type="InterPro" id="IPR029039">
    <property type="entry name" value="Flavoprotein-like_sf"/>
</dbReference>
<dbReference type="EMBL" id="JACHGO010000010">
    <property type="protein sequence ID" value="MBB5144651.1"/>
    <property type="molecule type" value="Genomic_DNA"/>
</dbReference>
<feature type="domain" description="Flavodoxin-like fold" evidence="2">
    <location>
        <begin position="1"/>
        <end position="166"/>
    </location>
</feature>
<dbReference type="AlphaFoldDB" id="A0A7W8FH70"/>
<evidence type="ECO:0000259" key="2">
    <source>
        <dbReference type="Pfam" id="PF02525"/>
    </source>
</evidence>
<dbReference type="RefSeq" id="WP_183722084.1">
    <property type="nucleotide sequence ID" value="NZ_JACHGO010000010.1"/>
</dbReference>
<dbReference type="Proteomes" id="UP000539075">
    <property type="component" value="Unassembled WGS sequence"/>
</dbReference>
<keyword evidence="4" id="KW-1185">Reference proteome</keyword>
<reference evidence="3 4" key="1">
    <citation type="submission" date="2020-08" db="EMBL/GenBank/DDBJ databases">
        <title>Genomic Encyclopedia of Type Strains, Phase IV (KMG-IV): sequencing the most valuable type-strain genomes for metagenomic binning, comparative biology and taxonomic classification.</title>
        <authorList>
            <person name="Goeker M."/>
        </authorList>
    </citation>
    <scope>NUCLEOTIDE SEQUENCE [LARGE SCALE GENOMIC DNA]</scope>
    <source>
        <strain evidence="3 4">DSM 11275</strain>
    </source>
</reference>
<dbReference type="GO" id="GO:0010181">
    <property type="term" value="F:FMN binding"/>
    <property type="evidence" value="ECO:0007669"/>
    <property type="project" value="TreeGrafter"/>
</dbReference>
<keyword evidence="1" id="KW-0560">Oxidoreductase</keyword>
<evidence type="ECO:0000313" key="4">
    <source>
        <dbReference type="Proteomes" id="UP000539075"/>
    </source>
</evidence>
<comment type="caution">
    <text evidence="3">The sequence shown here is derived from an EMBL/GenBank/DDBJ whole genome shotgun (WGS) entry which is preliminary data.</text>
</comment>
<sequence>MKTLVILSHPSFEKSVINKTWGQELKKHTDQFTVRHLEAIYPNSAIDAAAEQALVEQHGKLVLQFPLYWFNCPPMMKKWLDEVLTYGWAYGSQGKKLQGRKIALAVSAGVDANDYSSTGRYHYTLTEILRPFELSFSYCHADYRSFFAFYGTEQAEKEGTEYLPRVAQNAKDYVTFIKNM</sequence>
<evidence type="ECO:0000313" key="3">
    <source>
        <dbReference type="EMBL" id="MBB5144651.1"/>
    </source>
</evidence>
<dbReference type="PANTHER" id="PTHR47307">
    <property type="entry name" value="GLUTATHIONE-REGULATED POTASSIUM-EFFLUX SYSTEM ANCILLARY PROTEIN KEFG"/>
    <property type="match status" value="1"/>
</dbReference>
<organism evidence="3 4">
    <name type="scientific">Desulfovibrio intestinalis</name>
    <dbReference type="NCBI Taxonomy" id="58621"/>
    <lineage>
        <taxon>Bacteria</taxon>
        <taxon>Pseudomonadati</taxon>
        <taxon>Thermodesulfobacteriota</taxon>
        <taxon>Desulfovibrionia</taxon>
        <taxon>Desulfovibrionales</taxon>
        <taxon>Desulfovibrionaceae</taxon>
        <taxon>Desulfovibrio</taxon>
    </lineage>
</organism>
<evidence type="ECO:0000256" key="1">
    <source>
        <dbReference type="ARBA" id="ARBA00023002"/>
    </source>
</evidence>
<dbReference type="SUPFAM" id="SSF52218">
    <property type="entry name" value="Flavoproteins"/>
    <property type="match status" value="1"/>
</dbReference>
<gene>
    <name evidence="3" type="ORF">HNQ38_002769</name>
</gene>
<dbReference type="InterPro" id="IPR003680">
    <property type="entry name" value="Flavodoxin_fold"/>
</dbReference>
<proteinExistence type="predicted"/>